<organism evidence="2 3">
    <name type="scientific">Sanguibacteroides justesenii</name>
    <dbReference type="NCBI Taxonomy" id="1547597"/>
    <lineage>
        <taxon>Bacteria</taxon>
        <taxon>Pseudomonadati</taxon>
        <taxon>Bacteroidota</taxon>
        <taxon>Bacteroidia</taxon>
        <taxon>Bacteroidales</taxon>
        <taxon>Porphyromonadaceae</taxon>
        <taxon>Sanguibacteroides</taxon>
    </lineage>
</organism>
<evidence type="ECO:0000313" key="3">
    <source>
        <dbReference type="Proteomes" id="UP000031937"/>
    </source>
</evidence>
<feature type="domain" description="Lipocalin-like" evidence="1">
    <location>
        <begin position="70"/>
        <end position="167"/>
    </location>
</feature>
<evidence type="ECO:0000259" key="1">
    <source>
        <dbReference type="Pfam" id="PF13944"/>
    </source>
</evidence>
<reference evidence="2 3" key="1">
    <citation type="submission" date="2014-07" db="EMBL/GenBank/DDBJ databases">
        <title>Porphyromonadaceae bacterium OUH 334697 = ATCC BAA-2682 = DSM 28341 draft genome.</title>
        <authorList>
            <person name="Sydenham T.V."/>
            <person name="Hasman H."/>
            <person name="Justesen U.S."/>
        </authorList>
    </citation>
    <scope>NUCLEOTIDE SEQUENCE [LARGE SCALE GENOMIC DNA]</scope>
    <source>
        <strain evidence="2 3">OUH 334697</strain>
    </source>
</reference>
<dbReference type="EMBL" id="JPIT01000032">
    <property type="protein sequence ID" value="KIO43300.1"/>
    <property type="molecule type" value="Genomic_DNA"/>
</dbReference>
<dbReference type="AlphaFoldDB" id="A0AB34R0K7"/>
<dbReference type="Pfam" id="PF13944">
    <property type="entry name" value="Calycin_like"/>
    <property type="match status" value="1"/>
</dbReference>
<name>A0AB34R0K7_9PORP</name>
<dbReference type="PROSITE" id="PS51257">
    <property type="entry name" value="PROKAR_LIPOPROTEIN"/>
    <property type="match status" value="1"/>
</dbReference>
<accession>A0AB34R0K7</accession>
<comment type="caution">
    <text evidence="2">The sequence shown here is derived from an EMBL/GenBank/DDBJ whole genome shotgun (WGS) entry which is preliminary data.</text>
</comment>
<dbReference type="InterPro" id="IPR024311">
    <property type="entry name" value="Lipocalin-like"/>
</dbReference>
<evidence type="ECO:0000313" key="2">
    <source>
        <dbReference type="EMBL" id="KIO43300.1"/>
    </source>
</evidence>
<dbReference type="RefSeq" id="WP_041504402.1">
    <property type="nucleotide sequence ID" value="NZ_JPIT01000032.1"/>
</dbReference>
<sequence length="168" mass="18686">MKRIRLFTGILFLLLLMALLMTSCTGCSRKKANDVTSLPGVYKGEATIELPEHIKSMIKPAPDGKKLIPDEPVPCKLEITRNAEEEIFIQLIDFKMPVEGIKIEPAKCQITQTADTFYLAGNGNVVYGKQTIGYSPNGTIKEDEMDLKITVSIIPMILEVQILFKGKK</sequence>
<dbReference type="Proteomes" id="UP000031937">
    <property type="component" value="Unassembled WGS sequence"/>
</dbReference>
<gene>
    <name evidence="2" type="ORF">IE90_14005</name>
</gene>
<protein>
    <recommendedName>
        <fullName evidence="1">Lipocalin-like domain-containing protein</fullName>
    </recommendedName>
</protein>
<proteinExistence type="predicted"/>